<gene>
    <name evidence="4" type="ORF">ADUPG1_000327</name>
</gene>
<proteinExistence type="inferred from homology"/>
<keyword evidence="2 4" id="KW-0689">Ribosomal protein</keyword>
<evidence type="ECO:0000256" key="3">
    <source>
        <dbReference type="ARBA" id="ARBA00023274"/>
    </source>
</evidence>
<comment type="caution">
    <text evidence="4">The sequence shown here is derived from an EMBL/GenBank/DDBJ whole genome shotgun (WGS) entry which is preliminary data.</text>
</comment>
<dbReference type="InterPro" id="IPR036351">
    <property type="entry name" value="Ribosomal_eL32_sf"/>
</dbReference>
<dbReference type="Pfam" id="PF01655">
    <property type="entry name" value="Ribosomal_L32e"/>
    <property type="match status" value="1"/>
</dbReference>
<dbReference type="SMART" id="SM01393">
    <property type="entry name" value="Ribosomal_L32e"/>
    <property type="match status" value="1"/>
</dbReference>
<evidence type="ECO:0000256" key="2">
    <source>
        <dbReference type="ARBA" id="ARBA00022980"/>
    </source>
</evidence>
<keyword evidence="5" id="KW-1185">Reference proteome</keyword>
<reference evidence="4" key="1">
    <citation type="submission" date="2022-03" db="EMBL/GenBank/DDBJ databases">
        <title>Draft genome sequence of Aduncisulcus paluster, a free-living microaerophilic Fornicata.</title>
        <authorList>
            <person name="Yuyama I."/>
            <person name="Kume K."/>
            <person name="Tamura T."/>
            <person name="Inagaki Y."/>
            <person name="Hashimoto T."/>
        </authorList>
    </citation>
    <scope>NUCLEOTIDE SEQUENCE</scope>
    <source>
        <strain evidence="4">NY0171</strain>
    </source>
</reference>
<evidence type="ECO:0000313" key="5">
    <source>
        <dbReference type="Proteomes" id="UP001057375"/>
    </source>
</evidence>
<dbReference type="PANTHER" id="PTHR23413:SF1">
    <property type="entry name" value="RIBOSOMAL PROTEIN L32"/>
    <property type="match status" value="1"/>
</dbReference>
<sequence>MKVTKHQVPIKRVKVVKKRTKKFFRHQSDRFMRVGESWRKPKGIDGVVRRRFRGTIPMPNVGYGTCKKHRDLLPCGFRKFRVFNVEDLKTIMMFNHIYAVEIASSVSKKSRMEILKECRRYKLHVLNVNDKSKIRQQE</sequence>
<organism evidence="4 5">
    <name type="scientific">Aduncisulcus paluster</name>
    <dbReference type="NCBI Taxonomy" id="2918883"/>
    <lineage>
        <taxon>Eukaryota</taxon>
        <taxon>Metamonada</taxon>
        <taxon>Carpediemonas-like organisms</taxon>
        <taxon>Aduncisulcus</taxon>
    </lineage>
</organism>
<dbReference type="InterPro" id="IPR001515">
    <property type="entry name" value="Ribosomal_eL32"/>
</dbReference>
<dbReference type="InterPro" id="IPR018263">
    <property type="entry name" value="Ribosomal_eL32_CS"/>
</dbReference>
<name>A0ABQ5K5Y5_9EUKA</name>
<evidence type="ECO:0000313" key="4">
    <source>
        <dbReference type="EMBL" id="GKT27973.1"/>
    </source>
</evidence>
<dbReference type="SUPFAM" id="SSF52042">
    <property type="entry name" value="Ribosomal protein L32e"/>
    <property type="match status" value="1"/>
</dbReference>
<accession>A0ABQ5K5Y5</accession>
<comment type="similarity">
    <text evidence="1">Belongs to the eukaryotic ribosomal protein eL32 family.</text>
</comment>
<dbReference type="GO" id="GO:0005840">
    <property type="term" value="C:ribosome"/>
    <property type="evidence" value="ECO:0007669"/>
    <property type="project" value="UniProtKB-KW"/>
</dbReference>
<dbReference type="EMBL" id="BQXS01000115">
    <property type="protein sequence ID" value="GKT27973.1"/>
    <property type="molecule type" value="Genomic_DNA"/>
</dbReference>
<dbReference type="PANTHER" id="PTHR23413">
    <property type="entry name" value="60S RIBOSOMAL PROTEIN L32 AND DNA-DIRECTED RNA POLYMERASE II, SUBUNIT N"/>
    <property type="match status" value="1"/>
</dbReference>
<evidence type="ECO:0000256" key="1">
    <source>
        <dbReference type="ARBA" id="ARBA00008431"/>
    </source>
</evidence>
<keyword evidence="3" id="KW-0687">Ribonucleoprotein</keyword>
<dbReference type="Proteomes" id="UP001057375">
    <property type="component" value="Unassembled WGS sequence"/>
</dbReference>
<protein>
    <submittedName>
        <fullName evidence="4">Ribosomal protein L32e like protein</fullName>
    </submittedName>
</protein>
<dbReference type="CDD" id="cd00513">
    <property type="entry name" value="Ribosomal_L32_L32e"/>
    <property type="match status" value="1"/>
</dbReference>
<dbReference type="PROSITE" id="PS00580">
    <property type="entry name" value="RIBOSOMAL_L32E"/>
    <property type="match status" value="1"/>
</dbReference>